<gene>
    <name evidence="2" type="ORF">H4F98_03350</name>
</gene>
<accession>A0A7W3TJR1</accession>
<keyword evidence="1" id="KW-0812">Transmembrane</keyword>
<name>A0A7W3TJR1_9GAMM</name>
<keyword evidence="1" id="KW-0472">Membrane</keyword>
<feature type="transmembrane region" description="Helical" evidence="1">
    <location>
        <begin position="47"/>
        <end position="63"/>
    </location>
</feature>
<dbReference type="RefSeq" id="WP_182685258.1">
    <property type="nucleotide sequence ID" value="NZ_JACHTF010000003.1"/>
</dbReference>
<comment type="caution">
    <text evidence="2">The sequence shown here is derived from an EMBL/GenBank/DDBJ whole genome shotgun (WGS) entry which is preliminary data.</text>
</comment>
<evidence type="ECO:0000313" key="3">
    <source>
        <dbReference type="Proteomes" id="UP000523196"/>
    </source>
</evidence>
<dbReference type="Proteomes" id="UP000523196">
    <property type="component" value="Unassembled WGS sequence"/>
</dbReference>
<feature type="transmembrane region" description="Helical" evidence="1">
    <location>
        <begin position="116"/>
        <end position="142"/>
    </location>
</feature>
<organism evidence="2 3">
    <name type="scientific">Marilutibacter spongiae</name>
    <dbReference type="NCBI Taxonomy" id="2025720"/>
    <lineage>
        <taxon>Bacteria</taxon>
        <taxon>Pseudomonadati</taxon>
        <taxon>Pseudomonadota</taxon>
        <taxon>Gammaproteobacteria</taxon>
        <taxon>Lysobacterales</taxon>
        <taxon>Lysobacteraceae</taxon>
        <taxon>Marilutibacter</taxon>
    </lineage>
</organism>
<evidence type="ECO:0000313" key="2">
    <source>
        <dbReference type="EMBL" id="MBB1059605.1"/>
    </source>
</evidence>
<keyword evidence="1" id="KW-1133">Transmembrane helix</keyword>
<dbReference type="AlphaFoldDB" id="A0A7W3TJR1"/>
<protein>
    <submittedName>
        <fullName evidence="2">Uncharacterized protein</fullName>
    </submittedName>
</protein>
<proteinExistence type="predicted"/>
<dbReference type="EMBL" id="JACHTF010000003">
    <property type="protein sequence ID" value="MBB1059605.1"/>
    <property type="molecule type" value="Genomic_DNA"/>
</dbReference>
<keyword evidence="3" id="KW-1185">Reference proteome</keyword>
<feature type="transmembrane region" description="Helical" evidence="1">
    <location>
        <begin position="75"/>
        <end position="96"/>
    </location>
</feature>
<evidence type="ECO:0000256" key="1">
    <source>
        <dbReference type="SAM" id="Phobius"/>
    </source>
</evidence>
<sequence>MPSPAPPAPATPVRRVRPAAWLLLALSLTVLVVMWVLLSLYTERQHAWMALVAALDVAWVLRFGGWRGGIARGALAATATAAVAVLAQWGIIAGHIGSQMGLTPFASSLKLGVHHAWFMATLANDPLDWSLMALGLLLAFLASR</sequence>
<feature type="transmembrane region" description="Helical" evidence="1">
    <location>
        <begin position="21"/>
        <end position="41"/>
    </location>
</feature>
<reference evidence="2 3" key="1">
    <citation type="submission" date="2020-08" db="EMBL/GenBank/DDBJ databases">
        <authorList>
            <person name="Xu S."/>
            <person name="Li A."/>
        </authorList>
    </citation>
    <scope>NUCLEOTIDE SEQUENCE [LARGE SCALE GENOMIC DNA]</scope>
    <source>
        <strain evidence="2 3">119BY6-57</strain>
    </source>
</reference>